<name>A0A3B1BTF6_9ZZZZ</name>
<dbReference type="EMBL" id="UOFW01000228">
    <property type="protein sequence ID" value="VAX07947.1"/>
    <property type="molecule type" value="Genomic_DNA"/>
</dbReference>
<gene>
    <name evidence="1" type="ORF">MNBD_ALPHA03-1272</name>
</gene>
<reference evidence="1" key="1">
    <citation type="submission" date="2018-06" db="EMBL/GenBank/DDBJ databases">
        <authorList>
            <person name="Zhirakovskaya E."/>
        </authorList>
    </citation>
    <scope>NUCLEOTIDE SEQUENCE</scope>
</reference>
<evidence type="ECO:0000313" key="1">
    <source>
        <dbReference type="EMBL" id="VAX07947.1"/>
    </source>
</evidence>
<sequence length="60" mass="7014">MKEELKPYEQWVYHKKNPQGKIVSLSGDESERKTEMKALTEDGFCFTPKALSEQLKKKPK</sequence>
<organism evidence="1">
    <name type="scientific">hydrothermal vent metagenome</name>
    <dbReference type="NCBI Taxonomy" id="652676"/>
    <lineage>
        <taxon>unclassified sequences</taxon>
        <taxon>metagenomes</taxon>
        <taxon>ecological metagenomes</taxon>
    </lineage>
</organism>
<proteinExistence type="predicted"/>
<accession>A0A3B1BTF6</accession>
<protein>
    <submittedName>
        <fullName evidence="1">Uncharacterized protein</fullName>
    </submittedName>
</protein>
<dbReference type="AlphaFoldDB" id="A0A3B1BTF6"/>